<reference evidence="2" key="1">
    <citation type="submission" date="2021-02" db="EMBL/GenBank/DDBJ databases">
        <authorList>
            <person name="Palmer J.M."/>
        </authorList>
    </citation>
    <scope>NUCLEOTIDE SEQUENCE</scope>
    <source>
        <strain evidence="2">SCRP734</strain>
    </source>
</reference>
<evidence type="ECO:0000313" key="3">
    <source>
        <dbReference type="Proteomes" id="UP000694044"/>
    </source>
</evidence>
<accession>A0A8T1VM80</accession>
<sequence length="107" mass="11929">MGRATANTHSGINRLRLNAKARKEMVERSLQSRGNNRSFFSRLVLCRRRALLPEELFSVQIGDALWGNTDQLSWAGFQPAGGIDQAGFRDGCDGIDTPEEGDHKQQQ</sequence>
<name>A0A8T1VM80_9STRA</name>
<evidence type="ECO:0000313" key="2">
    <source>
        <dbReference type="EMBL" id="KAG7381230.1"/>
    </source>
</evidence>
<feature type="region of interest" description="Disordered" evidence="1">
    <location>
        <begin position="87"/>
        <end position="107"/>
    </location>
</feature>
<evidence type="ECO:0000256" key="1">
    <source>
        <dbReference type="SAM" id="MobiDB-lite"/>
    </source>
</evidence>
<dbReference type="AlphaFoldDB" id="A0A8T1VM80"/>
<organism evidence="2 3">
    <name type="scientific">Phytophthora pseudosyringae</name>
    <dbReference type="NCBI Taxonomy" id="221518"/>
    <lineage>
        <taxon>Eukaryota</taxon>
        <taxon>Sar</taxon>
        <taxon>Stramenopiles</taxon>
        <taxon>Oomycota</taxon>
        <taxon>Peronosporomycetes</taxon>
        <taxon>Peronosporales</taxon>
        <taxon>Peronosporaceae</taxon>
        <taxon>Phytophthora</taxon>
    </lineage>
</organism>
<dbReference type="EMBL" id="JAGDFM010000255">
    <property type="protein sequence ID" value="KAG7381230.1"/>
    <property type="molecule type" value="Genomic_DNA"/>
</dbReference>
<protein>
    <submittedName>
        <fullName evidence="2">Uncharacterized protein</fullName>
    </submittedName>
</protein>
<proteinExistence type="predicted"/>
<keyword evidence="3" id="KW-1185">Reference proteome</keyword>
<dbReference type="Proteomes" id="UP000694044">
    <property type="component" value="Unassembled WGS sequence"/>
</dbReference>
<comment type="caution">
    <text evidence="2">The sequence shown here is derived from an EMBL/GenBank/DDBJ whole genome shotgun (WGS) entry which is preliminary data.</text>
</comment>
<gene>
    <name evidence="2" type="ORF">PHYPSEUDO_006274</name>
</gene>